<name>A0A433HLS6_9BACI</name>
<dbReference type="PROSITE" id="PS01031">
    <property type="entry name" value="SHSP"/>
    <property type="match status" value="1"/>
</dbReference>
<evidence type="ECO:0000256" key="2">
    <source>
        <dbReference type="RuleBase" id="RU003616"/>
    </source>
</evidence>
<dbReference type="PANTHER" id="PTHR11527">
    <property type="entry name" value="HEAT-SHOCK PROTEIN 20 FAMILY MEMBER"/>
    <property type="match status" value="1"/>
</dbReference>
<dbReference type="EMBL" id="RYZZ01000010">
    <property type="protein sequence ID" value="RUQ29346.1"/>
    <property type="molecule type" value="Genomic_DNA"/>
</dbReference>
<accession>A0A433HLS6</accession>
<proteinExistence type="inferred from homology"/>
<feature type="domain" description="SHSP" evidence="3">
    <location>
        <begin position="46"/>
        <end position="156"/>
    </location>
</feature>
<dbReference type="AlphaFoldDB" id="A0A433HLS6"/>
<reference evidence="4 5" key="1">
    <citation type="submission" date="2018-12" db="EMBL/GenBank/DDBJ databases">
        <title>Bacillus chawlae sp. nov., Bacillus glennii sp. nov., and Bacillus saganii sp. nov. Isolated from the Vehicle Assembly Building at Kennedy Space Center where the Viking Spacecraft were Assembled.</title>
        <authorList>
            <person name="Seuylemezian A."/>
            <person name="Vaishampayan P."/>
        </authorList>
    </citation>
    <scope>NUCLEOTIDE SEQUENCE [LARGE SCALE GENOMIC DNA]</scope>
    <source>
        <strain evidence="4 5">L5</strain>
    </source>
</reference>
<evidence type="ECO:0000256" key="1">
    <source>
        <dbReference type="PROSITE-ProRule" id="PRU00285"/>
    </source>
</evidence>
<dbReference type="Pfam" id="PF00011">
    <property type="entry name" value="HSP20"/>
    <property type="match status" value="1"/>
</dbReference>
<dbReference type="SUPFAM" id="SSF49764">
    <property type="entry name" value="HSP20-like chaperones"/>
    <property type="match status" value="1"/>
</dbReference>
<dbReference type="InterPro" id="IPR008978">
    <property type="entry name" value="HSP20-like_chaperone"/>
</dbReference>
<dbReference type="Proteomes" id="UP000267430">
    <property type="component" value="Unassembled WGS sequence"/>
</dbReference>
<dbReference type="OrthoDB" id="1806521at2"/>
<dbReference type="Gene3D" id="2.60.40.790">
    <property type="match status" value="1"/>
</dbReference>
<organism evidence="4 5">
    <name type="scientific">Peribacillus cavernae</name>
    <dbReference type="NCBI Taxonomy" id="1674310"/>
    <lineage>
        <taxon>Bacteria</taxon>
        <taxon>Bacillati</taxon>
        <taxon>Bacillota</taxon>
        <taxon>Bacilli</taxon>
        <taxon>Bacillales</taxon>
        <taxon>Bacillaceae</taxon>
        <taxon>Peribacillus</taxon>
    </lineage>
</organism>
<evidence type="ECO:0000259" key="3">
    <source>
        <dbReference type="PROSITE" id="PS01031"/>
    </source>
</evidence>
<dbReference type="RefSeq" id="WP_126864759.1">
    <property type="nucleotide sequence ID" value="NZ_JAUSTX010000006.1"/>
</dbReference>
<comment type="caution">
    <text evidence="4">The sequence shown here is derived from an EMBL/GenBank/DDBJ whole genome shotgun (WGS) entry which is preliminary data.</text>
</comment>
<gene>
    <name evidence="4" type="ORF">ELQ35_10295</name>
</gene>
<evidence type="ECO:0000313" key="5">
    <source>
        <dbReference type="Proteomes" id="UP000267430"/>
    </source>
</evidence>
<dbReference type="InterPro" id="IPR031107">
    <property type="entry name" value="Small_HSP"/>
</dbReference>
<dbReference type="InterPro" id="IPR002068">
    <property type="entry name" value="A-crystallin/Hsp20_dom"/>
</dbReference>
<dbReference type="CDD" id="cd06464">
    <property type="entry name" value="ACD_sHsps-like"/>
    <property type="match status" value="1"/>
</dbReference>
<sequence length="156" mass="17815">MSDSENNKNLKPSTKEVFDELMTTVDRLFAEKPYKGLLQSMDDFFGTSNDRSFPVEIIENETDYRIKAMIPGIKRQDIDIEMLDQGVIINVKNQETVQETNENKGLFKRKSTLKNKSRTIRLSKPIDGKKASASHRDGVLEIKVPKLKGKRIAIND</sequence>
<protein>
    <submittedName>
        <fullName evidence="4">Hsp20/alpha crystallin family protein</fullName>
    </submittedName>
</protein>
<keyword evidence="5" id="KW-1185">Reference proteome</keyword>
<comment type="similarity">
    <text evidence="1 2">Belongs to the small heat shock protein (HSP20) family.</text>
</comment>
<evidence type="ECO:0000313" key="4">
    <source>
        <dbReference type="EMBL" id="RUQ29346.1"/>
    </source>
</evidence>